<keyword evidence="3" id="KW-1185">Reference proteome</keyword>
<dbReference type="EMBL" id="JAUEPH010000002">
    <property type="protein sequence ID" value="MDN3203467.1"/>
    <property type="molecule type" value="Genomic_DNA"/>
</dbReference>
<evidence type="ECO:0000313" key="2">
    <source>
        <dbReference type="EMBL" id="MDN3203467.1"/>
    </source>
</evidence>
<feature type="chain" id="PRO_5045570903" evidence="1">
    <location>
        <begin position="26"/>
        <end position="131"/>
    </location>
</feature>
<protein>
    <submittedName>
        <fullName evidence="2">Uncharacterized protein</fullName>
    </submittedName>
</protein>
<evidence type="ECO:0000256" key="1">
    <source>
        <dbReference type="SAM" id="SignalP"/>
    </source>
</evidence>
<reference evidence="2" key="1">
    <citation type="submission" date="2023-06" db="EMBL/GenBank/DDBJ databases">
        <title>Robiginitalea aurantiacus sp. nov. and Algoriphagus sediminis sp. nov., isolated from coastal sediment.</title>
        <authorList>
            <person name="Zhou Z.Y."/>
            <person name="An J."/>
            <person name="Jia Y.W."/>
            <person name="Du Z.J."/>
        </authorList>
    </citation>
    <scope>NUCLEOTIDE SEQUENCE</scope>
    <source>
        <strain evidence="2">C2-7</strain>
    </source>
</reference>
<name>A0ABT7YAB6_9BACT</name>
<keyword evidence="1" id="KW-0732">Signal</keyword>
<comment type="caution">
    <text evidence="2">The sequence shown here is derived from an EMBL/GenBank/DDBJ whole genome shotgun (WGS) entry which is preliminary data.</text>
</comment>
<evidence type="ECO:0000313" key="3">
    <source>
        <dbReference type="Proteomes" id="UP001171916"/>
    </source>
</evidence>
<feature type="signal peptide" evidence="1">
    <location>
        <begin position="1"/>
        <end position="25"/>
    </location>
</feature>
<gene>
    <name evidence="2" type="ORF">QVH07_04880</name>
</gene>
<dbReference type="RefSeq" id="WP_289999028.1">
    <property type="nucleotide sequence ID" value="NZ_JAUEPH010000002.1"/>
</dbReference>
<proteinExistence type="predicted"/>
<sequence>MKFYKQLIFLGALMFSLVLSSSAQISLPNPKEFKSDMLGAMIPTGDLSLNNDQKEELKKQNESFLDNVIKIAQGDDSEDKKISSIKDLAGKNNKALEGIFGDPGVVKKYKKKVKKSIRPFKRKYKLATLIL</sequence>
<organism evidence="2 3">
    <name type="scientific">Algoriphagus sediminis</name>
    <dbReference type="NCBI Taxonomy" id="3057113"/>
    <lineage>
        <taxon>Bacteria</taxon>
        <taxon>Pseudomonadati</taxon>
        <taxon>Bacteroidota</taxon>
        <taxon>Cytophagia</taxon>
        <taxon>Cytophagales</taxon>
        <taxon>Cyclobacteriaceae</taxon>
        <taxon>Algoriphagus</taxon>
    </lineage>
</organism>
<dbReference type="Proteomes" id="UP001171916">
    <property type="component" value="Unassembled WGS sequence"/>
</dbReference>
<accession>A0ABT7YAB6</accession>